<dbReference type="VEuPathDB" id="MicrosporidiaDB:NBO_489g0003"/>
<dbReference type="GO" id="GO:0005634">
    <property type="term" value="C:nucleus"/>
    <property type="evidence" value="ECO:0007669"/>
    <property type="project" value="UniProtKB-SubCell"/>
</dbReference>
<protein>
    <submittedName>
        <fullName evidence="4">Homeobox protein HD-1</fullName>
    </submittedName>
</protein>
<keyword evidence="1 2" id="KW-0539">Nucleus</keyword>
<dbReference type="EMBL" id="KB909397">
    <property type="protein sequence ID" value="EOB12248.1"/>
    <property type="molecule type" value="Genomic_DNA"/>
</dbReference>
<reference evidence="4 5" key="1">
    <citation type="journal article" date="2013" name="BMC Genomics">
        <title>Comparative genomics of parasitic silkworm microsporidia reveal an association between genome expansion and host adaptation.</title>
        <authorList>
            <person name="Pan G."/>
            <person name="Xu J."/>
            <person name="Li T."/>
            <person name="Xia Q."/>
            <person name="Liu S.L."/>
            <person name="Zhang G."/>
            <person name="Li S."/>
            <person name="Li C."/>
            <person name="Liu H."/>
            <person name="Yang L."/>
            <person name="Liu T."/>
            <person name="Zhang X."/>
            <person name="Wu Z."/>
            <person name="Fan W."/>
            <person name="Dang X."/>
            <person name="Xiang H."/>
            <person name="Tao M."/>
            <person name="Li Y."/>
            <person name="Hu J."/>
            <person name="Li Z."/>
            <person name="Lin L."/>
            <person name="Luo J."/>
            <person name="Geng L."/>
            <person name="Wang L."/>
            <person name="Long M."/>
            <person name="Wan Y."/>
            <person name="He N."/>
            <person name="Zhang Z."/>
            <person name="Lu C."/>
            <person name="Keeling P.J."/>
            <person name="Wang J."/>
            <person name="Xiang Z."/>
            <person name="Zhou Z."/>
        </authorList>
    </citation>
    <scope>NUCLEOTIDE SEQUENCE [LARGE SCALE GENOMIC DNA]</scope>
    <source>
        <strain evidence="5">CQ1 / CVCC 102059</strain>
    </source>
</reference>
<dbReference type="OMA" id="NCCKSIL"/>
<keyword evidence="5" id="KW-1185">Reference proteome</keyword>
<dbReference type="InterPro" id="IPR009057">
    <property type="entry name" value="Homeodomain-like_sf"/>
</dbReference>
<proteinExistence type="predicted"/>
<dbReference type="CDD" id="cd00086">
    <property type="entry name" value="homeodomain"/>
    <property type="match status" value="1"/>
</dbReference>
<keyword evidence="1 2" id="KW-0371">Homeobox</keyword>
<comment type="subcellular location">
    <subcellularLocation>
        <location evidence="1 2">Nucleus</location>
    </subcellularLocation>
</comment>
<dbReference type="SMART" id="SM00389">
    <property type="entry name" value="HOX"/>
    <property type="match status" value="1"/>
</dbReference>
<dbReference type="Gene3D" id="1.10.10.60">
    <property type="entry name" value="Homeodomain-like"/>
    <property type="match status" value="1"/>
</dbReference>
<dbReference type="PROSITE" id="PS50071">
    <property type="entry name" value="HOMEOBOX_2"/>
    <property type="match status" value="1"/>
</dbReference>
<evidence type="ECO:0000313" key="5">
    <source>
        <dbReference type="Proteomes" id="UP000016927"/>
    </source>
</evidence>
<dbReference type="SUPFAM" id="SSF46689">
    <property type="entry name" value="Homeodomain-like"/>
    <property type="match status" value="1"/>
</dbReference>
<organism evidence="4 5">
    <name type="scientific">Nosema bombycis (strain CQ1 / CVCC 102059)</name>
    <name type="common">Microsporidian parasite</name>
    <name type="synonym">Pebrine of silkworm</name>
    <dbReference type="NCBI Taxonomy" id="578461"/>
    <lineage>
        <taxon>Eukaryota</taxon>
        <taxon>Fungi</taxon>
        <taxon>Fungi incertae sedis</taxon>
        <taxon>Microsporidia</taxon>
        <taxon>Nosematidae</taxon>
        <taxon>Nosema</taxon>
    </lineage>
</organism>
<accession>R0MHH2</accession>
<gene>
    <name evidence="4" type="primary">HD1</name>
    <name evidence="4" type="ORF">NBO_489g0003</name>
</gene>
<dbReference type="STRING" id="578461.R0MHH2"/>
<dbReference type="Proteomes" id="UP000016927">
    <property type="component" value="Unassembled WGS sequence"/>
</dbReference>
<evidence type="ECO:0000256" key="1">
    <source>
        <dbReference type="PROSITE-ProRule" id="PRU00108"/>
    </source>
</evidence>
<feature type="DNA-binding region" description="Homeobox" evidence="1">
    <location>
        <begin position="90"/>
        <end position="149"/>
    </location>
</feature>
<keyword evidence="1 2" id="KW-0238">DNA-binding</keyword>
<name>R0MHH2_NOSB1</name>
<dbReference type="GO" id="GO:0003677">
    <property type="term" value="F:DNA binding"/>
    <property type="evidence" value="ECO:0007669"/>
    <property type="project" value="UniProtKB-UniRule"/>
</dbReference>
<dbReference type="Pfam" id="PF00046">
    <property type="entry name" value="Homeodomain"/>
    <property type="match status" value="1"/>
</dbReference>
<evidence type="ECO:0000259" key="3">
    <source>
        <dbReference type="PROSITE" id="PS50071"/>
    </source>
</evidence>
<dbReference type="InterPro" id="IPR001356">
    <property type="entry name" value="HD"/>
</dbReference>
<sequence length="152" mass="18158">MSQEHDKVISKMNEIRLCYIETNNRMCDSIDRLTSSYIKDNKKLQPQISLFTKELILKRLQHMRKTAVDYISYGLEKCIQRLNEPSDLSNISKTRRFPKKIIEALEESFNIDNYPSDYEKSRLARMYKLSLKQINNWFTNKRNRTKLTKNNG</sequence>
<dbReference type="OrthoDB" id="10056939at2759"/>
<dbReference type="AlphaFoldDB" id="R0MHH2"/>
<feature type="domain" description="Homeobox" evidence="3">
    <location>
        <begin position="88"/>
        <end position="148"/>
    </location>
</feature>
<evidence type="ECO:0000313" key="4">
    <source>
        <dbReference type="EMBL" id="EOB12248.1"/>
    </source>
</evidence>
<evidence type="ECO:0000256" key="2">
    <source>
        <dbReference type="RuleBase" id="RU000682"/>
    </source>
</evidence>
<dbReference type="HOGENOM" id="CLU_145531_0_0_1"/>